<evidence type="ECO:0000256" key="1">
    <source>
        <dbReference type="ARBA" id="ARBA00022485"/>
    </source>
</evidence>
<dbReference type="GO" id="GO:0046872">
    <property type="term" value="F:metal ion binding"/>
    <property type="evidence" value="ECO:0007669"/>
    <property type="project" value="UniProtKB-KW"/>
</dbReference>
<dbReference type="eggNOG" id="COG0665">
    <property type="taxonomic scope" value="Bacteria"/>
</dbReference>
<evidence type="ECO:0000313" key="7">
    <source>
        <dbReference type="Proteomes" id="UP000051176"/>
    </source>
</evidence>
<dbReference type="Proteomes" id="UP000051176">
    <property type="component" value="Unassembled WGS sequence"/>
</dbReference>
<evidence type="ECO:0000256" key="3">
    <source>
        <dbReference type="ARBA" id="ARBA00023002"/>
    </source>
</evidence>
<organism evidence="6 7">
    <name type="scientific">Levilactobacillus parabrevis ATCC 53295</name>
    <dbReference type="NCBI Taxonomy" id="1267003"/>
    <lineage>
        <taxon>Bacteria</taxon>
        <taxon>Bacillati</taxon>
        <taxon>Bacillota</taxon>
        <taxon>Bacilli</taxon>
        <taxon>Lactobacillales</taxon>
        <taxon>Lactobacillaceae</taxon>
        <taxon>Levilactobacillus</taxon>
    </lineage>
</organism>
<evidence type="ECO:0000256" key="2">
    <source>
        <dbReference type="ARBA" id="ARBA00022723"/>
    </source>
</evidence>
<keyword evidence="1" id="KW-0004">4Fe-4S</keyword>
<sequence>MGELFVENQYRNPDGNPYLWDLLLLEKVRTEANIDLFLNTEILQVSMHDEHTVAAVTGFVQGSETQLTFRSDYFIDCTGDGLIAFNAGAEFHLGREARATFGESLAPEVADQKLLGSSIFFYTKDVGHAVKFTKPFFARDITKTEIVKSRVIKKDDNGCAYWWIEWGGDHDVVHDNESIRDELQAAVFGIWDYIKNSGKYDADNLTLEWVGSVVGKREYRRFLGDYMLCQQDIEEQTDFKDKVAFGGWSIDIHPSSGMYTKEAGTEDSVPDGLYHIPLRSLYSRNIHNLFLAGRDISVSHVAFGSTRVMATCAIGGQAAGLAAAFAFSRQIQAGDIYREHLTEFQSLMLREDSSILGLSVPDPADLAQQAVVTASQVLTQINTYSEDSLPYPLEKPVAFTFPVNPRIHGLDLMVNTELGGNLSVSFYQTGKGQNYIPEELLKTITVPVVAGTHDWVTIPFEWQPDHPLNIFVVVSGEPGLALMVSAHEYQGVLSFINEPVGELKQPKLHHFVRTSPILEWTNQKFNRHNFVFRVADTEAFAAGNLTNGYLRPFAGPNMWVAPFRGEPEDVTLTWSAAQQIQEIRLTLNDDVNEDLINLHHHRTDFPVIPELLKDFTVDYLTDTGWQTIETIQGNRQRHLILRLPTAITTKALRVRALTTNGSEQFSLVEIRAYATIQNLTKGVNGHERV</sequence>
<dbReference type="STRING" id="357278.IV61_GL001206"/>
<reference evidence="6 7" key="1">
    <citation type="journal article" date="2015" name="Genome Announc.">
        <title>Expanding the biotechnology potential of lactobacilli through comparative genomics of 213 strains and associated genera.</title>
        <authorList>
            <person name="Sun Z."/>
            <person name="Harris H.M."/>
            <person name="McCann A."/>
            <person name="Guo C."/>
            <person name="Argimon S."/>
            <person name="Zhang W."/>
            <person name="Yang X."/>
            <person name="Jeffery I.B."/>
            <person name="Cooney J.C."/>
            <person name="Kagawa T.F."/>
            <person name="Liu W."/>
            <person name="Song Y."/>
            <person name="Salvetti E."/>
            <person name="Wrobel A."/>
            <person name="Rasinkangas P."/>
            <person name="Parkhill J."/>
            <person name="Rea M.C."/>
            <person name="O'Sullivan O."/>
            <person name="Ritari J."/>
            <person name="Douillard F.P."/>
            <person name="Paul Ross R."/>
            <person name="Yang R."/>
            <person name="Briner A.E."/>
            <person name="Felis G.E."/>
            <person name="de Vos W.M."/>
            <person name="Barrangou R."/>
            <person name="Klaenhammer T.R."/>
            <person name="Caufield P.W."/>
            <person name="Cui Y."/>
            <person name="Zhang H."/>
            <person name="O'Toole P.W."/>
        </authorList>
    </citation>
    <scope>NUCLEOTIDE SEQUENCE [LARGE SCALE GENOMIC DNA]</scope>
    <source>
        <strain evidence="6 7">ATCC 53295</strain>
    </source>
</reference>
<evidence type="ECO:0000256" key="5">
    <source>
        <dbReference type="ARBA" id="ARBA00023014"/>
    </source>
</evidence>
<dbReference type="PANTHER" id="PTHR43498">
    <property type="entry name" value="FERREDOXIN:COB-COM HETERODISULFIDE REDUCTASE SUBUNIT A"/>
    <property type="match status" value="1"/>
</dbReference>
<keyword evidence="5" id="KW-0411">Iron-sulfur</keyword>
<keyword evidence="3" id="KW-0560">Oxidoreductase</keyword>
<dbReference type="EMBL" id="AZCZ01000001">
    <property type="protein sequence ID" value="KRK39658.1"/>
    <property type="molecule type" value="Genomic_DNA"/>
</dbReference>
<dbReference type="InterPro" id="IPR036188">
    <property type="entry name" value="FAD/NAD-bd_sf"/>
</dbReference>
<name>A0A0R1H7Z9_9LACO</name>
<dbReference type="SUPFAM" id="SSF51905">
    <property type="entry name" value="FAD/NAD(P)-binding domain"/>
    <property type="match status" value="1"/>
</dbReference>
<dbReference type="PATRIC" id="fig|1267003.4.peg.6"/>
<dbReference type="Pfam" id="PF12831">
    <property type="entry name" value="FAD_oxidored"/>
    <property type="match status" value="1"/>
</dbReference>
<evidence type="ECO:0000313" key="6">
    <source>
        <dbReference type="EMBL" id="KRK39658.1"/>
    </source>
</evidence>
<protein>
    <submittedName>
        <fullName evidence="6">Pyridine nucleotide-disulfide oxidoreductase</fullName>
    </submittedName>
</protein>
<dbReference type="Gene3D" id="2.60.120.260">
    <property type="entry name" value="Galactose-binding domain-like"/>
    <property type="match status" value="1"/>
</dbReference>
<keyword evidence="2" id="KW-0479">Metal-binding</keyword>
<dbReference type="AlphaFoldDB" id="A0A0R1H7Z9"/>
<dbReference type="GO" id="GO:0016491">
    <property type="term" value="F:oxidoreductase activity"/>
    <property type="evidence" value="ECO:0007669"/>
    <property type="project" value="UniProtKB-KW"/>
</dbReference>
<keyword evidence="7" id="KW-1185">Reference proteome</keyword>
<dbReference type="GO" id="GO:0051539">
    <property type="term" value="F:4 iron, 4 sulfur cluster binding"/>
    <property type="evidence" value="ECO:0007669"/>
    <property type="project" value="UniProtKB-KW"/>
</dbReference>
<gene>
    <name evidence="6" type="ORF">FD07_GL000006</name>
</gene>
<evidence type="ECO:0000256" key="4">
    <source>
        <dbReference type="ARBA" id="ARBA00023004"/>
    </source>
</evidence>
<dbReference type="PANTHER" id="PTHR43498:SF1">
    <property type="entry name" value="COB--COM HETERODISULFIDE REDUCTASE IRON-SULFUR SUBUNIT A"/>
    <property type="match status" value="1"/>
</dbReference>
<accession>A0A0R1H7Z9</accession>
<comment type="caution">
    <text evidence="6">The sequence shown here is derived from an EMBL/GenBank/DDBJ whole genome shotgun (WGS) entry which is preliminary data.</text>
</comment>
<dbReference type="InterPro" id="IPR039650">
    <property type="entry name" value="HdrA-like"/>
</dbReference>
<proteinExistence type="predicted"/>
<keyword evidence="4" id="KW-0408">Iron</keyword>